<dbReference type="SUPFAM" id="SSF51366">
    <property type="entry name" value="Ribulose-phoshate binding barrel"/>
    <property type="match status" value="1"/>
</dbReference>
<dbReference type="Pfam" id="PF00977">
    <property type="entry name" value="His_biosynth"/>
    <property type="match status" value="1"/>
</dbReference>
<name>A0A382WG25_9ZZZZ</name>
<protein>
    <recommendedName>
        <fullName evidence="3">1-(5-phosphoribosyl)-5-((5-phosphoribosylamino)methylideneamino)imidazole-4-carboxamide isomerase</fullName>
    </recommendedName>
</protein>
<reference evidence="2" key="1">
    <citation type="submission" date="2018-05" db="EMBL/GenBank/DDBJ databases">
        <authorList>
            <person name="Lanie J.A."/>
            <person name="Ng W.-L."/>
            <person name="Kazmierczak K.M."/>
            <person name="Andrzejewski T.M."/>
            <person name="Davidsen T.M."/>
            <person name="Wayne K.J."/>
            <person name="Tettelin H."/>
            <person name="Glass J.I."/>
            <person name="Rusch D."/>
            <person name="Podicherti R."/>
            <person name="Tsui H.-C.T."/>
            <person name="Winkler M.E."/>
        </authorList>
    </citation>
    <scope>NUCLEOTIDE SEQUENCE</scope>
</reference>
<accession>A0A382WG25</accession>
<evidence type="ECO:0000256" key="1">
    <source>
        <dbReference type="ARBA" id="ARBA00009667"/>
    </source>
</evidence>
<comment type="similarity">
    <text evidence="1">Belongs to the HisA/HisF family.</text>
</comment>
<dbReference type="AlphaFoldDB" id="A0A382WG25"/>
<proteinExistence type="inferred from homology"/>
<evidence type="ECO:0000313" key="2">
    <source>
        <dbReference type="EMBL" id="SVD57540.1"/>
    </source>
</evidence>
<sequence length="91" mass="9767">ATSLTAVDAVQALEPFCEEFLYTHVDKEGLMEGTDLDAIMAVKQATSRRVTAAGGITTQTEIDRLNEEGIDAVVGMAIYTGRLDIEPPQVP</sequence>
<dbReference type="GO" id="GO:0000105">
    <property type="term" value="P:L-histidine biosynthetic process"/>
    <property type="evidence" value="ECO:0007669"/>
    <property type="project" value="InterPro"/>
</dbReference>
<dbReference type="Gene3D" id="3.20.20.70">
    <property type="entry name" value="Aldolase class I"/>
    <property type="match status" value="1"/>
</dbReference>
<gene>
    <name evidence="2" type="ORF">METZ01_LOCUS410394</name>
</gene>
<organism evidence="2">
    <name type="scientific">marine metagenome</name>
    <dbReference type="NCBI Taxonomy" id="408172"/>
    <lineage>
        <taxon>unclassified sequences</taxon>
        <taxon>metagenomes</taxon>
        <taxon>ecological metagenomes</taxon>
    </lineage>
</organism>
<dbReference type="GO" id="GO:0000162">
    <property type="term" value="P:L-tryptophan biosynthetic process"/>
    <property type="evidence" value="ECO:0007669"/>
    <property type="project" value="TreeGrafter"/>
</dbReference>
<dbReference type="InterPro" id="IPR006062">
    <property type="entry name" value="His_biosynth"/>
</dbReference>
<dbReference type="PANTHER" id="PTHR43090:SF2">
    <property type="entry name" value="1-(5-PHOSPHORIBOSYL)-5-[(5-PHOSPHORIBOSYLAMINO)METHYLIDENEAMINO] IMIDAZOLE-4-CARBOXAMIDE ISOMERASE"/>
    <property type="match status" value="1"/>
</dbReference>
<dbReference type="GO" id="GO:0005737">
    <property type="term" value="C:cytoplasm"/>
    <property type="evidence" value="ECO:0007669"/>
    <property type="project" value="TreeGrafter"/>
</dbReference>
<dbReference type="InterPro" id="IPR013785">
    <property type="entry name" value="Aldolase_TIM"/>
</dbReference>
<dbReference type="InterPro" id="IPR044524">
    <property type="entry name" value="Isoase_HisA-like"/>
</dbReference>
<dbReference type="PANTHER" id="PTHR43090">
    <property type="entry name" value="1-(5-PHOSPHORIBOSYL)-5-[(5-PHOSPHORIBOSYLAMINO)METHYLIDENEAMINO] IMIDAZOLE-4-CARBOXAMIDE ISOMERASE"/>
    <property type="match status" value="1"/>
</dbReference>
<feature type="non-terminal residue" evidence="2">
    <location>
        <position position="1"/>
    </location>
</feature>
<dbReference type="EMBL" id="UINC01159454">
    <property type="protein sequence ID" value="SVD57540.1"/>
    <property type="molecule type" value="Genomic_DNA"/>
</dbReference>
<dbReference type="GO" id="GO:0003949">
    <property type="term" value="F:1-(5-phosphoribosyl)-5-[(5-phosphoribosylamino)methylideneamino]imidazole-4-carboxamide isomerase activity"/>
    <property type="evidence" value="ECO:0007669"/>
    <property type="project" value="InterPro"/>
</dbReference>
<dbReference type="InterPro" id="IPR011060">
    <property type="entry name" value="RibuloseP-bd_barrel"/>
</dbReference>
<evidence type="ECO:0008006" key="3">
    <source>
        <dbReference type="Google" id="ProtNLM"/>
    </source>
</evidence>